<evidence type="ECO:0000313" key="2">
    <source>
        <dbReference type="Proteomes" id="UP000257109"/>
    </source>
</evidence>
<name>A0A371EM85_MUCPR</name>
<dbReference type="AlphaFoldDB" id="A0A371EM85"/>
<comment type="caution">
    <text evidence="1">The sequence shown here is derived from an EMBL/GenBank/DDBJ whole genome shotgun (WGS) entry which is preliminary data.</text>
</comment>
<evidence type="ECO:0008006" key="3">
    <source>
        <dbReference type="Google" id="ProtNLM"/>
    </source>
</evidence>
<dbReference type="PANTHER" id="PTHR33223:SF10">
    <property type="entry name" value="AMINOTRANSFERASE-LIKE PLANT MOBILE DOMAIN-CONTAINING PROTEIN"/>
    <property type="match status" value="1"/>
</dbReference>
<protein>
    <recommendedName>
        <fullName evidence="3">Retrotransposon gag domain-containing protein</fullName>
    </recommendedName>
</protein>
<evidence type="ECO:0000313" key="1">
    <source>
        <dbReference type="EMBL" id="RDX67172.1"/>
    </source>
</evidence>
<dbReference type="PANTHER" id="PTHR33223">
    <property type="entry name" value="CCHC-TYPE DOMAIN-CONTAINING PROTEIN"/>
    <property type="match status" value="1"/>
</dbReference>
<gene>
    <name evidence="1" type="ORF">CR513_53982</name>
</gene>
<dbReference type="Proteomes" id="UP000257109">
    <property type="component" value="Unassembled WGS sequence"/>
</dbReference>
<accession>A0A371EM85</accession>
<keyword evidence="2" id="KW-1185">Reference proteome</keyword>
<proteinExistence type="predicted"/>
<feature type="non-terminal residue" evidence="1">
    <location>
        <position position="1"/>
    </location>
</feature>
<reference evidence="1" key="1">
    <citation type="submission" date="2018-05" db="EMBL/GenBank/DDBJ databases">
        <title>Draft genome of Mucuna pruriens seed.</title>
        <authorList>
            <person name="Nnadi N.E."/>
            <person name="Vos R."/>
            <person name="Hasami M.H."/>
            <person name="Devisetty U.K."/>
            <person name="Aguiy J.C."/>
        </authorList>
    </citation>
    <scope>NUCLEOTIDE SEQUENCE [LARGE SCALE GENOMIC DNA]</scope>
    <source>
        <strain evidence="1">JCA_2017</strain>
    </source>
</reference>
<organism evidence="1 2">
    <name type="scientific">Mucuna pruriens</name>
    <name type="common">Velvet bean</name>
    <name type="synonym">Dolichos pruriens</name>
    <dbReference type="NCBI Taxonomy" id="157652"/>
    <lineage>
        <taxon>Eukaryota</taxon>
        <taxon>Viridiplantae</taxon>
        <taxon>Streptophyta</taxon>
        <taxon>Embryophyta</taxon>
        <taxon>Tracheophyta</taxon>
        <taxon>Spermatophyta</taxon>
        <taxon>Magnoliopsida</taxon>
        <taxon>eudicotyledons</taxon>
        <taxon>Gunneridae</taxon>
        <taxon>Pentapetalae</taxon>
        <taxon>rosids</taxon>
        <taxon>fabids</taxon>
        <taxon>Fabales</taxon>
        <taxon>Fabaceae</taxon>
        <taxon>Papilionoideae</taxon>
        <taxon>50 kb inversion clade</taxon>
        <taxon>NPAAA clade</taxon>
        <taxon>indigoferoid/millettioid clade</taxon>
        <taxon>Phaseoleae</taxon>
        <taxon>Mucuna</taxon>
    </lineage>
</organism>
<sequence length="311" mass="36073">MGPKTHIHLQAFQTQIYINDGDDTISYKLFPGTFRGVTMQWFLSLPPRNIHTFNDLAMTFVSARTGKHIEAKEDQFDKIHAEKDIPTNKEDTPPLRKHAKRCDDSIHPLKVRRAQILREVYHTQLLDIPLPTGRQLGSSRDKWCKFHCTHGHTMKDYRTLQSQIEKLIYSSHLGRFVHGQDETEVGRHDHLGTLQAKNQCGETRRPRGEAGTRKGDKIEVDRETRAKKGARVEEQPPTLANHYKTFRRRINREEYLLNKAKVDQHIARRCYEASLKAESKRAYMTGKEIGRQSNIHLLELNPQLIEEAQCP</sequence>
<dbReference type="EMBL" id="QJKJ01013114">
    <property type="protein sequence ID" value="RDX67172.1"/>
    <property type="molecule type" value="Genomic_DNA"/>
</dbReference>
<dbReference type="OrthoDB" id="1752139at2759"/>